<evidence type="ECO:0000256" key="1">
    <source>
        <dbReference type="SAM" id="Phobius"/>
    </source>
</evidence>
<evidence type="ECO:0000313" key="3">
    <source>
        <dbReference type="Proteomes" id="UP000001942"/>
    </source>
</evidence>
<dbReference type="AlphaFoldDB" id="Q2GDX6"/>
<keyword evidence="3" id="KW-1185">Reference proteome</keyword>
<reference evidence="2 3" key="1">
    <citation type="journal article" date="2006" name="PLoS Genet.">
        <title>Comparative genomics of emerging human ehrlichiosis agents.</title>
        <authorList>
            <person name="Dunning Hotopp J.C."/>
            <person name="Lin M."/>
            <person name="Madupu R."/>
            <person name="Crabtree J."/>
            <person name="Angiuoli S.V."/>
            <person name="Eisen J.A."/>
            <person name="Seshadri R."/>
            <person name="Ren Q."/>
            <person name="Wu M."/>
            <person name="Utterback T.R."/>
            <person name="Smith S."/>
            <person name="Lewis M."/>
            <person name="Khouri H."/>
            <person name="Zhang C."/>
            <person name="Niu H."/>
            <person name="Lin Q."/>
            <person name="Ohashi N."/>
            <person name="Zhi N."/>
            <person name="Nelson W."/>
            <person name="Brinkac L.M."/>
            <person name="Dodson R.J."/>
            <person name="Rosovitz M.J."/>
            <person name="Sundaram J."/>
            <person name="Daugherty S.C."/>
            <person name="Davidsen T."/>
            <person name="Durkin A.S."/>
            <person name="Gwinn M."/>
            <person name="Haft D.H."/>
            <person name="Selengut J.D."/>
            <person name="Sullivan S.A."/>
            <person name="Zafar N."/>
            <person name="Zhou L."/>
            <person name="Benahmed F."/>
            <person name="Forberger H."/>
            <person name="Halpin R."/>
            <person name="Mulligan S."/>
            <person name="Robinson J."/>
            <person name="White O."/>
            <person name="Rikihisa Y."/>
            <person name="Tettelin H."/>
        </authorList>
    </citation>
    <scope>NUCLEOTIDE SEQUENCE [LARGE SCALE GENOMIC DNA]</scope>
    <source>
        <strain evidence="3">ATCC VR-367 / Miyayama</strain>
    </source>
</reference>
<gene>
    <name evidence="2" type="ordered locus">NSE_0435</name>
</gene>
<accession>Q2GDX6</accession>
<keyword evidence="1" id="KW-0812">Transmembrane</keyword>
<keyword evidence="1" id="KW-0472">Membrane</keyword>
<sequence length="47" mass="5185">MENCLLITVSKFVMLIGIVFSIISLGCMGLLPFKRDISVVFSSTEMT</sequence>
<evidence type="ECO:0000313" key="2">
    <source>
        <dbReference type="EMBL" id="ABD46082.1"/>
    </source>
</evidence>
<dbReference type="KEGG" id="nse:NSE_0435"/>
<dbReference type="EMBL" id="CP000237">
    <property type="protein sequence ID" value="ABD46082.1"/>
    <property type="molecule type" value="Genomic_DNA"/>
</dbReference>
<dbReference type="HOGENOM" id="CLU_3170736_0_0_5"/>
<organism evidence="2 3">
    <name type="scientific">Ehrlichia sennetsu (strain ATCC VR-367 / Miyayama)</name>
    <name type="common">Neorickettsia sennetsu</name>
    <dbReference type="NCBI Taxonomy" id="222891"/>
    <lineage>
        <taxon>Bacteria</taxon>
        <taxon>Pseudomonadati</taxon>
        <taxon>Pseudomonadota</taxon>
        <taxon>Alphaproteobacteria</taxon>
        <taxon>Rickettsiales</taxon>
        <taxon>Anaplasmataceae</taxon>
        <taxon>Ehrlichia</taxon>
    </lineage>
</organism>
<dbReference type="Proteomes" id="UP000001942">
    <property type="component" value="Chromosome"/>
</dbReference>
<proteinExistence type="predicted"/>
<protein>
    <submittedName>
        <fullName evidence="2">Uncharacterized protein</fullName>
    </submittedName>
</protein>
<feature type="transmembrane region" description="Helical" evidence="1">
    <location>
        <begin position="12"/>
        <end position="33"/>
    </location>
</feature>
<keyword evidence="1" id="KW-1133">Transmembrane helix</keyword>
<dbReference type="STRING" id="222891.NSE_0435"/>
<name>Q2GDX6_EHRS3</name>